<dbReference type="EMBL" id="JARKIK010000100">
    <property type="protein sequence ID" value="KAK8721516.1"/>
    <property type="molecule type" value="Genomic_DNA"/>
</dbReference>
<evidence type="ECO:0000313" key="2">
    <source>
        <dbReference type="EMBL" id="KAK8721516.1"/>
    </source>
</evidence>
<accession>A0AAW0VXF8</accession>
<evidence type="ECO:0000256" key="1">
    <source>
        <dbReference type="SAM" id="MobiDB-lite"/>
    </source>
</evidence>
<sequence>MSEPHHDKENLMSKNVSSRSSHRSSILKDVPERKPLEIIESNPSQRRSLKRVSFADTNTIKEFLASMEAGTVWNNTYETPASSDTSSSIEISTVDKSMRYDDVDDNGNKRESSLHIMGQAGMCVQNADHSTNTEEFVKSSLSCGFQTAALAANILPDDDEAEDFVSQFLNIKTRTDASVCELQSTSASDARDDADTSDSSDFLAQFLGITPSFSSRGNIHEINTKKTGREDCLTQDNLTQKFSTDMEMTCTSDVAKVIHDGQTQKFSTDMETTCTTTDVVKVIQGEQTQKFSTDMETTCTTSDVVKLIQGEQTQKFSTDMETTCTTTDVVKVIQGEQTQKFSTDMETTCTTSDVVKVIQGEQTQKFSTDMEMTCTTIDVVKVIQGEQTQKFSTDMETTCTTSDVVKVIQGEQTQKFSTDMETTCTTSDVVKLIQGEQTQKFSTDMETTCTTIDVVKVIQGEQTQKFSTDMETTCTTSDVVKVIQGEQTQKFSTDMEMTCTTSDVVKVIQGEQTQMTNTDMEVTFPAREVTKVHENNPTWKIGTGRDMTFGTGEVSKVIQKDVTQTITTDMEQTYAAGKLGKLIQDEQTWMADTDMEMTYPAREVAEVIQNYPIQIRTQREMPCTASTVTRLTQDEQTRMIDTDIEMTYPAREVAEVIQNDPTQIGADMELTCGMSQLNKTGNELLQTGMNIEPTFSISQVAQIGQPNLTNMISINTEKTHPVSQIELSQSKLAQISTNITMASAETRIAKTAQDDLSHKHSTVIKAPGAANPDGKLEDDPIQRMTKMESSSQRKNSIIASLLEQKRMFLPSSTYAMSGCSPQTVILDSDRCRSTANDDCVQNAGGEAAAVTTLSLLSSLYTNKSSENEIIQPCRIEDAHEMHEHDVSHSEHDVNQVKDSGEVSCTSLHVNLQTPVHPASPSYSNLASPSHTANSSSSLSHTAKNLSPPSCTAKNTSSPTSTAKSTSSPTPTAKKTSSPSPTALNPSQICPSLDSNGCERTVLADKENSEEMLDDINLSLVSMADNSTDSCSSVSDVNSHPLLASVPSGKASESKSQGTRGNRIDNHRSLVAEGDIEMDPLTTSIIKLASMMQISQSCSLMLLKDTPAIESVDSLVKSRSFTALNMTPISLNRSKDCHKELYVVGSSSQAEPGEGSHISISNLAVSFTDEKQTSGLLSDLHTSIPADQIAACIQEQPNHAEKNKMESASYLSPVEITEQENEISTSMMALNIVQQKCDSGCCLTSGSIFNPPSGRSWIVQEATEREIRLQLKYSPLELILKGIPSGSHWTITSASWHPQPSEVENTYGKLILNTLGCRVGAAMIELCGLTLCGMGDALVKVFNANQDIIKLMVELQVLSASYLTTFTPDSVMVTHFSQKAHVSLDVMVRLEPPQPTPDKLYTLHPSASITIGNLRLQTVEEVMAGVGPGPQQLLRMMHAVNSLVQSLPCRF</sequence>
<organism evidence="2 3">
    <name type="scientific">Cherax quadricarinatus</name>
    <name type="common">Australian red claw crayfish</name>
    <dbReference type="NCBI Taxonomy" id="27406"/>
    <lineage>
        <taxon>Eukaryota</taxon>
        <taxon>Metazoa</taxon>
        <taxon>Ecdysozoa</taxon>
        <taxon>Arthropoda</taxon>
        <taxon>Crustacea</taxon>
        <taxon>Multicrustacea</taxon>
        <taxon>Malacostraca</taxon>
        <taxon>Eumalacostraca</taxon>
        <taxon>Eucarida</taxon>
        <taxon>Decapoda</taxon>
        <taxon>Pleocyemata</taxon>
        <taxon>Astacidea</taxon>
        <taxon>Parastacoidea</taxon>
        <taxon>Parastacidae</taxon>
        <taxon>Cherax</taxon>
    </lineage>
</organism>
<protein>
    <submittedName>
        <fullName evidence="2">Uncharacterized protein</fullName>
    </submittedName>
</protein>
<feature type="compositionally biased region" description="Basic and acidic residues" evidence="1">
    <location>
        <begin position="1"/>
        <end position="11"/>
    </location>
</feature>
<feature type="compositionally biased region" description="Low complexity" evidence="1">
    <location>
        <begin position="927"/>
        <end position="982"/>
    </location>
</feature>
<proteinExistence type="predicted"/>
<feature type="region of interest" description="Disordered" evidence="1">
    <location>
        <begin position="915"/>
        <end position="994"/>
    </location>
</feature>
<feature type="region of interest" description="Disordered" evidence="1">
    <location>
        <begin position="1"/>
        <end position="45"/>
    </location>
</feature>
<dbReference type="Proteomes" id="UP001445076">
    <property type="component" value="Unassembled WGS sequence"/>
</dbReference>
<feature type="region of interest" description="Disordered" evidence="1">
    <location>
        <begin position="1028"/>
        <end position="1067"/>
    </location>
</feature>
<gene>
    <name evidence="2" type="ORF">OTU49_012758</name>
</gene>
<comment type="caution">
    <text evidence="2">The sequence shown here is derived from an EMBL/GenBank/DDBJ whole genome shotgun (WGS) entry which is preliminary data.</text>
</comment>
<feature type="compositionally biased region" description="Polar residues" evidence="1">
    <location>
        <begin position="1028"/>
        <end position="1037"/>
    </location>
</feature>
<evidence type="ECO:0000313" key="3">
    <source>
        <dbReference type="Proteomes" id="UP001445076"/>
    </source>
</evidence>
<feature type="compositionally biased region" description="Polar residues" evidence="1">
    <location>
        <begin position="983"/>
        <end position="994"/>
    </location>
</feature>
<reference evidence="2 3" key="1">
    <citation type="journal article" date="2024" name="BMC Genomics">
        <title>Genome assembly of redclaw crayfish (Cherax quadricarinatus) provides insights into its immune adaptation and hypoxia tolerance.</title>
        <authorList>
            <person name="Liu Z."/>
            <person name="Zheng J."/>
            <person name="Li H."/>
            <person name="Fang K."/>
            <person name="Wang S."/>
            <person name="He J."/>
            <person name="Zhou D."/>
            <person name="Weng S."/>
            <person name="Chi M."/>
            <person name="Gu Z."/>
            <person name="He J."/>
            <person name="Li F."/>
            <person name="Wang M."/>
        </authorList>
    </citation>
    <scope>NUCLEOTIDE SEQUENCE [LARGE SCALE GENOMIC DNA]</scope>
    <source>
        <strain evidence="2">ZL_2023a</strain>
    </source>
</reference>
<keyword evidence="3" id="KW-1185">Reference proteome</keyword>
<name>A0AAW0VXF8_CHEQU</name>